<dbReference type="PROSITE" id="PS50887">
    <property type="entry name" value="GGDEF"/>
    <property type="match status" value="1"/>
</dbReference>
<feature type="transmembrane region" description="Helical" evidence="1">
    <location>
        <begin position="53"/>
        <end position="71"/>
    </location>
</feature>
<evidence type="ECO:0000313" key="3">
    <source>
        <dbReference type="EMBL" id="NMN94005.1"/>
    </source>
</evidence>
<dbReference type="InterPro" id="IPR000160">
    <property type="entry name" value="GGDEF_dom"/>
</dbReference>
<proteinExistence type="predicted"/>
<feature type="transmembrane region" description="Helical" evidence="1">
    <location>
        <begin position="83"/>
        <end position="102"/>
    </location>
</feature>
<dbReference type="Gene3D" id="3.30.70.270">
    <property type="match status" value="1"/>
</dbReference>
<dbReference type="EMBL" id="VCQU01000001">
    <property type="protein sequence ID" value="NMN94005.1"/>
    <property type="molecule type" value="Genomic_DNA"/>
</dbReference>
<reference evidence="3 4" key="2">
    <citation type="submission" date="2020-06" db="EMBL/GenBank/DDBJ databases">
        <title>Antribacter stalactiti gen. nov., sp. nov., a new member of the family Nacardiaceae isolated from a cave.</title>
        <authorList>
            <person name="Kim I.S."/>
        </authorList>
    </citation>
    <scope>NUCLEOTIDE SEQUENCE [LARGE SCALE GENOMIC DNA]</scope>
    <source>
        <strain evidence="3 4">YC2-7</strain>
    </source>
</reference>
<protein>
    <submittedName>
        <fullName evidence="3">GGDEF domain-containing protein</fullName>
    </submittedName>
</protein>
<dbReference type="NCBIfam" id="TIGR00254">
    <property type="entry name" value="GGDEF"/>
    <property type="match status" value="1"/>
</dbReference>
<feature type="transmembrane region" description="Helical" evidence="1">
    <location>
        <begin position="114"/>
        <end position="132"/>
    </location>
</feature>
<dbReference type="Pfam" id="PF00990">
    <property type="entry name" value="GGDEF"/>
    <property type="match status" value="1"/>
</dbReference>
<name>A0A848K4E9_9NOCA</name>
<dbReference type="InterPro" id="IPR029787">
    <property type="entry name" value="Nucleotide_cyclase"/>
</dbReference>
<sequence length="406" mass="44132">MGEQRNRRERPALEAQRIGPRTNLRSRAVAWWCADFDYEWMPTFLSRRGLTRMLKWSVGAWCAVFGLYVALLEFTVDEDTARWRSGLMFVLAASAFYTAIRWPITKWPSERRSLWFVLWADAALSIGLFAGAGSTSSPLAGSGLFVVIGIYVTLLHSSRILALHLGWAGATIGVAAAQYLVGDSEAEVALFAIRVLILVGLMTGIPLILHIGLQFLKEDAEGSHRDPLTGLLNRRGLAAEAYQLFSSARDDQVVIVTALADLDGFKSLNDRYGHASGDQALRAVAGRLHAAIPRTGLVARLGGDEFAAVVAIPVDQVDKIVARLHESINDSLDIVPVTASTGAWIRTGLVPAIDPSNAFATELHQADLAMYEAKNSGGDRLVCHSSTTPVARTRADVLSPLSERIE</sequence>
<keyword evidence="1" id="KW-0472">Membrane</keyword>
<dbReference type="GO" id="GO:0043709">
    <property type="term" value="P:cell adhesion involved in single-species biofilm formation"/>
    <property type="evidence" value="ECO:0007669"/>
    <property type="project" value="TreeGrafter"/>
</dbReference>
<dbReference type="SMART" id="SM00267">
    <property type="entry name" value="GGDEF"/>
    <property type="match status" value="1"/>
</dbReference>
<dbReference type="Proteomes" id="UP000535543">
    <property type="component" value="Unassembled WGS sequence"/>
</dbReference>
<dbReference type="AlphaFoldDB" id="A0A848K4E9"/>
<dbReference type="GO" id="GO:0052621">
    <property type="term" value="F:diguanylate cyclase activity"/>
    <property type="evidence" value="ECO:0007669"/>
    <property type="project" value="TreeGrafter"/>
</dbReference>
<evidence type="ECO:0000256" key="1">
    <source>
        <dbReference type="SAM" id="Phobius"/>
    </source>
</evidence>
<feature type="transmembrane region" description="Helical" evidence="1">
    <location>
        <begin position="188"/>
        <end position="209"/>
    </location>
</feature>
<dbReference type="PANTHER" id="PTHR45138">
    <property type="entry name" value="REGULATORY COMPONENTS OF SENSORY TRANSDUCTION SYSTEM"/>
    <property type="match status" value="1"/>
</dbReference>
<evidence type="ECO:0000259" key="2">
    <source>
        <dbReference type="PROSITE" id="PS50887"/>
    </source>
</evidence>
<keyword evidence="1" id="KW-1133">Transmembrane helix</keyword>
<keyword evidence="4" id="KW-1185">Reference proteome</keyword>
<evidence type="ECO:0000313" key="4">
    <source>
        <dbReference type="Proteomes" id="UP000535543"/>
    </source>
</evidence>
<dbReference type="PANTHER" id="PTHR45138:SF9">
    <property type="entry name" value="DIGUANYLATE CYCLASE DGCM-RELATED"/>
    <property type="match status" value="1"/>
</dbReference>
<keyword evidence="1" id="KW-0812">Transmembrane</keyword>
<dbReference type="InterPro" id="IPR050469">
    <property type="entry name" value="Diguanylate_Cyclase"/>
</dbReference>
<organism evidence="3 4">
    <name type="scientific">Antrihabitans stalactiti</name>
    <dbReference type="NCBI Taxonomy" id="2584121"/>
    <lineage>
        <taxon>Bacteria</taxon>
        <taxon>Bacillati</taxon>
        <taxon>Actinomycetota</taxon>
        <taxon>Actinomycetes</taxon>
        <taxon>Mycobacteriales</taxon>
        <taxon>Nocardiaceae</taxon>
        <taxon>Antrihabitans</taxon>
    </lineage>
</organism>
<dbReference type="InterPro" id="IPR043128">
    <property type="entry name" value="Rev_trsase/Diguanyl_cyclase"/>
</dbReference>
<comment type="caution">
    <text evidence="3">The sequence shown here is derived from an EMBL/GenBank/DDBJ whole genome shotgun (WGS) entry which is preliminary data.</text>
</comment>
<dbReference type="GO" id="GO:0005886">
    <property type="term" value="C:plasma membrane"/>
    <property type="evidence" value="ECO:0007669"/>
    <property type="project" value="TreeGrafter"/>
</dbReference>
<feature type="transmembrane region" description="Helical" evidence="1">
    <location>
        <begin position="138"/>
        <end position="154"/>
    </location>
</feature>
<dbReference type="RefSeq" id="WP_169584687.1">
    <property type="nucleotide sequence ID" value="NZ_VCQU01000001.1"/>
</dbReference>
<reference evidence="3 4" key="1">
    <citation type="submission" date="2019-05" db="EMBL/GenBank/DDBJ databases">
        <authorList>
            <person name="Lee S.D."/>
        </authorList>
    </citation>
    <scope>NUCLEOTIDE SEQUENCE [LARGE SCALE GENOMIC DNA]</scope>
    <source>
        <strain evidence="3 4">YC2-7</strain>
    </source>
</reference>
<gene>
    <name evidence="3" type="ORF">FGL95_03020</name>
</gene>
<feature type="transmembrane region" description="Helical" evidence="1">
    <location>
        <begin position="161"/>
        <end position="182"/>
    </location>
</feature>
<dbReference type="GO" id="GO:1902201">
    <property type="term" value="P:negative regulation of bacterial-type flagellum-dependent cell motility"/>
    <property type="evidence" value="ECO:0007669"/>
    <property type="project" value="TreeGrafter"/>
</dbReference>
<feature type="domain" description="GGDEF" evidence="2">
    <location>
        <begin position="253"/>
        <end position="386"/>
    </location>
</feature>
<dbReference type="CDD" id="cd01949">
    <property type="entry name" value="GGDEF"/>
    <property type="match status" value="1"/>
</dbReference>
<dbReference type="SUPFAM" id="SSF55073">
    <property type="entry name" value="Nucleotide cyclase"/>
    <property type="match status" value="1"/>
</dbReference>
<accession>A0A848K4E9</accession>